<evidence type="ECO:0000259" key="9">
    <source>
        <dbReference type="Pfam" id="PF01433"/>
    </source>
</evidence>
<dbReference type="InterPro" id="IPR057991">
    <property type="entry name" value="TPR_TAF2_C"/>
</dbReference>
<dbReference type="Gene3D" id="1.10.390.10">
    <property type="entry name" value="Neutral Protease Domain 2"/>
    <property type="match status" value="1"/>
</dbReference>
<name>A0ABD2ICJ5_HETSC</name>
<evidence type="ECO:0000256" key="6">
    <source>
        <dbReference type="ARBA" id="ARBA00023242"/>
    </source>
</evidence>
<comment type="subcellular location">
    <subcellularLocation>
        <location evidence="1">Nucleus</location>
    </subcellularLocation>
</comment>
<dbReference type="PANTHER" id="PTHR15137:SF9">
    <property type="entry name" value="TRANSCRIPTION INITIATION FACTOR TFIID SUBUNIT 2"/>
    <property type="match status" value="1"/>
</dbReference>
<evidence type="ECO:0000256" key="4">
    <source>
        <dbReference type="ARBA" id="ARBA00023015"/>
    </source>
</evidence>
<dbReference type="GO" id="GO:0006366">
    <property type="term" value="P:transcription by RNA polymerase II"/>
    <property type="evidence" value="ECO:0007669"/>
    <property type="project" value="UniProtKB-ARBA"/>
</dbReference>
<evidence type="ECO:0000256" key="5">
    <source>
        <dbReference type="ARBA" id="ARBA00023163"/>
    </source>
</evidence>
<evidence type="ECO:0000256" key="7">
    <source>
        <dbReference type="ARBA" id="ARBA00033345"/>
    </source>
</evidence>
<reference evidence="12 13" key="1">
    <citation type="submission" date="2024-10" db="EMBL/GenBank/DDBJ databases">
        <authorList>
            <person name="Kim D."/>
        </authorList>
    </citation>
    <scope>NUCLEOTIDE SEQUENCE [LARGE SCALE GENOMIC DNA]</scope>
    <source>
        <strain evidence="12">Taebaek</strain>
    </source>
</reference>
<comment type="caution">
    <text evidence="12">The sequence shown here is derived from an EMBL/GenBank/DDBJ whole genome shotgun (WGS) entry which is preliminary data.</text>
</comment>
<accession>A0ABD2ICJ5</accession>
<feature type="domain" description="Peptidase M1 membrane alanine aminopeptidase" evidence="9">
    <location>
        <begin position="398"/>
        <end position="588"/>
    </location>
</feature>
<sequence length="1108" mass="126301">MLTSLVFPCLFFLFLNTGEQLAIERRRMGRGPKTNGQNGGQLAIVGGGYDDAGEEEEEETGRVEWRSVVEKTDRCTLFVCISIIAFGCFGGIAATFSAVRSLSYTHFVPPCYLSSLFADAKKPNEGGHMVTDKQATYRLLSQSVQIFDIDFDKSSFRVSTDLSLIALRSDLTEIVLNLGDHCILPNQPNFKGEGRVSINDIDANYLRRQTALKGTSAQTIPALMDAWNDLLRSRQGCLIVYVPKECLSQIREQIVVSLHIDIIVCSPKQGIKFVVTRNEENDDGLPSGAHLFTYRSNPQSSTKEWLPCSEEPLQLCVWRFEITVPKQLTAVCCGDLIDTIPNSDDDSLKTLCYQLLVPTSAANIGFAIGDFQIHVQPEMPEIINFVFPELIPLLKHTMKSLNRIFVFFEELLSCRFPYSTYWQIFVDQTPDEVTSFAGLTIFSIRLLYHKKILDMVQGTRKLLATAIAQQFFGCFIAQRSFNELWLLRGLSGFLTGVFVERFFGATESNYQLNKLLKDSCEYEARFGAIALRPNANHSQFFFDPNCPETCSPFYLDALFRKGHLVIRMLEKRLPKEQFVKVLQRILSLGVQYSQNLDRPVEWTHMLINTAMFLRVMTDVTGKELPSFVEQWIDFGGFVNFQVSHTFNRKRNIIELELRQTVPLQKGCQNYTGPLTIVVQELEGHFAHTIQIDAAVSRHDIQCHSKGRKLKKKRIMLGTGEEVDVDLNSMDFDSPVLWIRVDPNLLLYRQLSINQPFYQWELMLLHERDVLAQQQAIETLCRFSEHKTKILLEETVRNDKFFYRIRREAAHCLVQIYNSLPESRLGESPPLIDYFRQNFGSKTSPDIPLPNNYAATSSNLQNNLLGQALPAAIGSIRGQDGRECPEYVLEFIINLIRLNDNSTNRYSDDYYRGALIHALGKTLTMSERTVEQPNCLSVHARGVLREVTHALNMDTMRPSFGRIISIHCIQVLYELQKLRHLPIDTDIFWKFGQCKGIYAPLRLTALACLVAMIRRSRNQSFIGTILRLVELVANDPDPFVRHSVAQRLCVNPPFEWTENTLYPLNTKRLADLLWGIISDVRTETRIRTSLTDLYFTLYGSGIPSNFSSF</sequence>
<keyword evidence="13" id="KW-1185">Reference proteome</keyword>
<dbReference type="Pfam" id="PF01433">
    <property type="entry name" value="Peptidase_M1"/>
    <property type="match status" value="1"/>
</dbReference>
<evidence type="ECO:0000313" key="13">
    <source>
        <dbReference type="Proteomes" id="UP001620645"/>
    </source>
</evidence>
<evidence type="ECO:0000256" key="8">
    <source>
        <dbReference type="SAM" id="SignalP"/>
    </source>
</evidence>
<protein>
    <recommendedName>
        <fullName evidence="3">Transcription initiation factor TFIID subunit 2</fullName>
    </recommendedName>
    <alternativeName>
        <fullName evidence="7">Transcription initiation factor TFIID 150 kDa subunit</fullName>
    </alternativeName>
</protein>
<dbReference type="Gene3D" id="2.60.40.1730">
    <property type="entry name" value="tricorn interacting facor f3 domain"/>
    <property type="match status" value="1"/>
</dbReference>
<dbReference type="Pfam" id="PF25577">
    <property type="entry name" value="TPR_TAF2_C"/>
    <property type="match status" value="1"/>
</dbReference>
<dbReference type="GO" id="GO:0005634">
    <property type="term" value="C:nucleus"/>
    <property type="evidence" value="ECO:0007669"/>
    <property type="project" value="UniProtKB-SubCell"/>
</dbReference>
<keyword evidence="6" id="KW-0539">Nucleus</keyword>
<dbReference type="InterPro" id="IPR016024">
    <property type="entry name" value="ARM-type_fold"/>
</dbReference>
<dbReference type="InterPro" id="IPR057345">
    <property type="entry name" value="Ig-like_TAF2"/>
</dbReference>
<dbReference type="InterPro" id="IPR037813">
    <property type="entry name" value="TAF2"/>
</dbReference>
<dbReference type="CDD" id="cd09839">
    <property type="entry name" value="M1_like_TAF2"/>
    <property type="match status" value="1"/>
</dbReference>
<keyword evidence="8" id="KW-0732">Signal</keyword>
<organism evidence="12 13">
    <name type="scientific">Heterodera schachtii</name>
    <name type="common">Sugarbeet cyst nematode worm</name>
    <name type="synonym">Tylenchus schachtii</name>
    <dbReference type="NCBI Taxonomy" id="97005"/>
    <lineage>
        <taxon>Eukaryota</taxon>
        <taxon>Metazoa</taxon>
        <taxon>Ecdysozoa</taxon>
        <taxon>Nematoda</taxon>
        <taxon>Chromadorea</taxon>
        <taxon>Rhabditida</taxon>
        <taxon>Tylenchina</taxon>
        <taxon>Tylenchomorpha</taxon>
        <taxon>Tylenchoidea</taxon>
        <taxon>Heteroderidae</taxon>
        <taxon>Heteroderinae</taxon>
        <taxon>Heterodera</taxon>
    </lineage>
</organism>
<feature type="signal peptide" evidence="8">
    <location>
        <begin position="1"/>
        <end position="20"/>
    </location>
</feature>
<feature type="domain" description="Transcription initiation factor TFIID subunit 2 Ig-like" evidence="10">
    <location>
        <begin position="636"/>
        <end position="755"/>
    </location>
</feature>
<proteinExistence type="inferred from homology"/>
<dbReference type="PANTHER" id="PTHR15137">
    <property type="entry name" value="TRANSCRIPTION INITIATION FACTOR TFIID"/>
    <property type="match status" value="1"/>
</dbReference>
<dbReference type="SUPFAM" id="SSF48371">
    <property type="entry name" value="ARM repeat"/>
    <property type="match status" value="1"/>
</dbReference>
<gene>
    <name evidence="12" type="ORF">niasHS_013446</name>
</gene>
<comment type="similarity">
    <text evidence="2">Belongs to the TAF2 family.</text>
</comment>
<dbReference type="SUPFAM" id="SSF55486">
    <property type="entry name" value="Metalloproteases ('zincins'), catalytic domain"/>
    <property type="match status" value="1"/>
</dbReference>
<evidence type="ECO:0000259" key="11">
    <source>
        <dbReference type="Pfam" id="PF25577"/>
    </source>
</evidence>
<feature type="chain" id="PRO_5044834350" description="Transcription initiation factor TFIID subunit 2" evidence="8">
    <location>
        <begin position="21"/>
        <end position="1108"/>
    </location>
</feature>
<feature type="domain" description="Transcription initiation factor TFIID subunit 2 TPR repeats" evidence="11">
    <location>
        <begin position="757"/>
        <end position="1104"/>
    </location>
</feature>
<dbReference type="InterPro" id="IPR042097">
    <property type="entry name" value="Aminopeptidase_N-like_N_sf"/>
</dbReference>
<evidence type="ECO:0000256" key="3">
    <source>
        <dbReference type="ARBA" id="ARBA00017363"/>
    </source>
</evidence>
<dbReference type="Pfam" id="PF25316">
    <property type="entry name" value="TAF2_3rd"/>
    <property type="match status" value="1"/>
</dbReference>
<evidence type="ECO:0000313" key="12">
    <source>
        <dbReference type="EMBL" id="KAL3077917.1"/>
    </source>
</evidence>
<keyword evidence="4" id="KW-0805">Transcription regulation</keyword>
<evidence type="ECO:0000256" key="2">
    <source>
        <dbReference type="ARBA" id="ARBA00010937"/>
    </source>
</evidence>
<evidence type="ECO:0000256" key="1">
    <source>
        <dbReference type="ARBA" id="ARBA00004123"/>
    </source>
</evidence>
<dbReference type="InterPro" id="IPR027268">
    <property type="entry name" value="Peptidase_M4/M1_CTD_sf"/>
</dbReference>
<evidence type="ECO:0000259" key="10">
    <source>
        <dbReference type="Pfam" id="PF25316"/>
    </source>
</evidence>
<dbReference type="Proteomes" id="UP001620645">
    <property type="component" value="Unassembled WGS sequence"/>
</dbReference>
<dbReference type="InterPro" id="IPR014782">
    <property type="entry name" value="Peptidase_M1_dom"/>
</dbReference>
<dbReference type="AlphaFoldDB" id="A0ABD2ICJ5"/>
<dbReference type="SUPFAM" id="SSF63737">
    <property type="entry name" value="Leukotriene A4 hydrolase N-terminal domain"/>
    <property type="match status" value="1"/>
</dbReference>
<dbReference type="EMBL" id="JBICCN010000319">
    <property type="protein sequence ID" value="KAL3077917.1"/>
    <property type="molecule type" value="Genomic_DNA"/>
</dbReference>
<keyword evidence="5" id="KW-0804">Transcription</keyword>